<keyword evidence="1" id="KW-0539">Nucleus</keyword>
<feature type="region of interest" description="Disordered" evidence="2">
    <location>
        <begin position="90"/>
        <end position="111"/>
    </location>
</feature>
<reference evidence="6" key="2">
    <citation type="submission" date="2020-04" db="EMBL/GenBank/DDBJ databases">
        <authorList>
            <consortium name="NCBI Genome Project"/>
        </authorList>
    </citation>
    <scope>NUCLEOTIDE SEQUENCE</scope>
    <source>
        <strain evidence="6">CBS 781.70</strain>
    </source>
</reference>
<evidence type="ECO:0000313" key="4">
    <source>
        <dbReference type="EMBL" id="KAF1808926.1"/>
    </source>
</evidence>
<reference evidence="4 6" key="1">
    <citation type="submission" date="2020-01" db="EMBL/GenBank/DDBJ databases">
        <authorList>
            <consortium name="DOE Joint Genome Institute"/>
            <person name="Haridas S."/>
            <person name="Albert R."/>
            <person name="Binder M."/>
            <person name="Bloem J."/>
            <person name="Labutti K."/>
            <person name="Salamov A."/>
            <person name="Andreopoulos B."/>
            <person name="Baker S.E."/>
            <person name="Barry K."/>
            <person name="Bills G."/>
            <person name="Bluhm B.H."/>
            <person name="Cannon C."/>
            <person name="Castanera R."/>
            <person name="Culley D.E."/>
            <person name="Daum C."/>
            <person name="Ezra D."/>
            <person name="Gonzalez J.B."/>
            <person name="Henrissat B."/>
            <person name="Kuo A."/>
            <person name="Liang C."/>
            <person name="Lipzen A."/>
            <person name="Lutzoni F."/>
            <person name="Magnuson J."/>
            <person name="Mondo S."/>
            <person name="Nolan M."/>
            <person name="Ohm R."/>
            <person name="Pangilinan J."/>
            <person name="Park H.-J."/>
            <person name="Ramirez L."/>
            <person name="Alfaro M."/>
            <person name="Sun H."/>
            <person name="Tritt A."/>
            <person name="Yoshinaga Y."/>
            <person name="Zwiers L.-H."/>
            <person name="Turgeon B.G."/>
            <person name="Goodwin S.B."/>
            <person name="Spatafora J.W."/>
            <person name="Crous P.W."/>
            <person name="Grigoriev I.V."/>
        </authorList>
    </citation>
    <scope>NUCLEOTIDE SEQUENCE</scope>
    <source>
        <strain evidence="4 6">CBS 781.70</strain>
    </source>
</reference>
<organism evidence="4">
    <name type="scientific">Eremomyces bilateralis CBS 781.70</name>
    <dbReference type="NCBI Taxonomy" id="1392243"/>
    <lineage>
        <taxon>Eukaryota</taxon>
        <taxon>Fungi</taxon>
        <taxon>Dikarya</taxon>
        <taxon>Ascomycota</taxon>
        <taxon>Pezizomycotina</taxon>
        <taxon>Dothideomycetes</taxon>
        <taxon>Dothideomycetes incertae sedis</taxon>
        <taxon>Eremomycetales</taxon>
        <taxon>Eremomycetaceae</taxon>
        <taxon>Eremomyces</taxon>
    </lineage>
</organism>
<dbReference type="EMBL" id="ML975177">
    <property type="protein sequence ID" value="KAF1808926.1"/>
    <property type="molecule type" value="Genomic_DNA"/>
</dbReference>
<dbReference type="InterPro" id="IPR036864">
    <property type="entry name" value="Zn2-C6_fun-type_DNA-bd_sf"/>
</dbReference>
<dbReference type="InterPro" id="IPR001138">
    <property type="entry name" value="Zn2Cys6_DnaBD"/>
</dbReference>
<feature type="domain" description="Zn(2)-C6 fungal-type" evidence="3">
    <location>
        <begin position="18"/>
        <end position="52"/>
    </location>
</feature>
<dbReference type="SUPFAM" id="SSF57701">
    <property type="entry name" value="Zn2/Cys6 DNA-binding domain"/>
    <property type="match status" value="1"/>
</dbReference>
<dbReference type="RefSeq" id="XP_033530557.1">
    <property type="nucleotide sequence ID" value="XM_033674142.1"/>
</dbReference>
<feature type="region of interest" description="Disordered" evidence="2">
    <location>
        <begin position="31"/>
        <end position="71"/>
    </location>
</feature>
<dbReference type="GO" id="GO:0008270">
    <property type="term" value="F:zinc ion binding"/>
    <property type="evidence" value="ECO:0007669"/>
    <property type="project" value="InterPro"/>
</dbReference>
<evidence type="ECO:0000259" key="3">
    <source>
        <dbReference type="PROSITE" id="PS50048"/>
    </source>
</evidence>
<sequence length="111" mass="12986">MPPARTGRRRNRKLEYLKCRHCRRDKQKCLPTERRPGQKCGRCQQKGFPCSENETSRTPQSSSSSSASLEEVQMMVEHLNYAHILRSTIHKTKKRISTPRNISKHRHNCRG</sequence>
<dbReference type="Proteomes" id="UP000504638">
    <property type="component" value="Unplaced"/>
</dbReference>
<gene>
    <name evidence="4 6" type="ORF">P152DRAFT_176569</name>
</gene>
<accession>A0A6G1FT64</accession>
<evidence type="ECO:0000256" key="2">
    <source>
        <dbReference type="SAM" id="MobiDB-lite"/>
    </source>
</evidence>
<dbReference type="OrthoDB" id="539213at2759"/>
<dbReference type="GeneID" id="54414712"/>
<dbReference type="AlphaFoldDB" id="A0A6G1FT64"/>
<proteinExistence type="predicted"/>
<evidence type="ECO:0000256" key="1">
    <source>
        <dbReference type="ARBA" id="ARBA00023242"/>
    </source>
</evidence>
<protein>
    <recommendedName>
        <fullName evidence="3">Zn(2)-C6 fungal-type domain-containing protein</fullName>
    </recommendedName>
</protein>
<name>A0A6G1FT64_9PEZI</name>
<evidence type="ECO:0000313" key="6">
    <source>
        <dbReference type="RefSeq" id="XP_033530557.1"/>
    </source>
</evidence>
<dbReference type="PROSITE" id="PS50048">
    <property type="entry name" value="ZN2_CY6_FUNGAL_2"/>
    <property type="match status" value="1"/>
</dbReference>
<dbReference type="Gene3D" id="4.10.240.10">
    <property type="entry name" value="Zn(2)-C6 fungal-type DNA-binding domain"/>
    <property type="match status" value="1"/>
</dbReference>
<dbReference type="GO" id="GO:0000981">
    <property type="term" value="F:DNA-binding transcription factor activity, RNA polymerase II-specific"/>
    <property type="evidence" value="ECO:0007669"/>
    <property type="project" value="InterPro"/>
</dbReference>
<evidence type="ECO:0000313" key="5">
    <source>
        <dbReference type="Proteomes" id="UP000504638"/>
    </source>
</evidence>
<keyword evidence="5" id="KW-1185">Reference proteome</keyword>
<reference evidence="6" key="3">
    <citation type="submission" date="2025-04" db="UniProtKB">
        <authorList>
            <consortium name="RefSeq"/>
        </authorList>
    </citation>
    <scope>IDENTIFICATION</scope>
    <source>
        <strain evidence="6">CBS 781.70</strain>
    </source>
</reference>